<dbReference type="InterPro" id="IPR050090">
    <property type="entry name" value="Tyrosine_recombinase_XerCD"/>
</dbReference>
<dbReference type="Gene3D" id="1.10.150.130">
    <property type="match status" value="1"/>
</dbReference>
<dbReference type="InterPro" id="IPR010998">
    <property type="entry name" value="Integrase_recombinase_N"/>
</dbReference>
<name>A0A7X6DUE9_9BACT</name>
<dbReference type="InterPro" id="IPR011010">
    <property type="entry name" value="DNA_brk_join_enz"/>
</dbReference>
<dbReference type="GO" id="GO:0007059">
    <property type="term" value="P:chromosome segregation"/>
    <property type="evidence" value="ECO:0007669"/>
    <property type="project" value="UniProtKB-KW"/>
</dbReference>
<dbReference type="PANTHER" id="PTHR30349:SF81">
    <property type="entry name" value="TYROSINE RECOMBINASE XERC"/>
    <property type="match status" value="1"/>
</dbReference>
<evidence type="ECO:0000256" key="4">
    <source>
        <dbReference type="ARBA" id="ARBA00023172"/>
    </source>
</evidence>
<keyword evidence="4" id="KW-0233">DNA recombination</keyword>
<dbReference type="SUPFAM" id="SSF56349">
    <property type="entry name" value="DNA breaking-rejoining enzymes"/>
    <property type="match status" value="1"/>
</dbReference>
<dbReference type="GO" id="GO:0015074">
    <property type="term" value="P:DNA integration"/>
    <property type="evidence" value="ECO:0007669"/>
    <property type="project" value="UniProtKB-KW"/>
</dbReference>
<dbReference type="InterPro" id="IPR013762">
    <property type="entry name" value="Integrase-like_cat_sf"/>
</dbReference>
<sequence length="349" mass="39688">MKEDQKSPNGSLATADGSDSEPENLSSGRRLPLKGQDLSSYINVWLIEKEGQFFKSTLITYRNAISDFLSYWNQQKRPGFDSLFIRQYERELTRFRKLAPATVQRNLSALRSFCSWAVEGGMLLANPALQVKLPKLSRQYRRDTLSDEETDRLLETVRMVKDLGELRDHLLVSLAVRVGVREIEMHRADVGDYSRGGKIGILYLQRKGRKAKDRTVVLVEDLADTMDLYLQLSGKKKAVDPLFFSERPDRKGSRLSVRGIQSILTSYMREAGINRPRVSPHSMRHFAATNALQNGAHLKDVQDMMGHSTIATTENYIHLSRRLTDGAEHRVQVERRANLSALLNGARQE</sequence>
<proteinExistence type="predicted"/>
<feature type="domain" description="Tyr recombinase" evidence="7">
    <location>
        <begin position="140"/>
        <end position="330"/>
    </location>
</feature>
<dbReference type="InterPro" id="IPR044068">
    <property type="entry name" value="CB"/>
</dbReference>
<feature type="region of interest" description="Disordered" evidence="6">
    <location>
        <begin position="1"/>
        <end position="31"/>
    </location>
</feature>
<dbReference type="RefSeq" id="WP_168063570.1">
    <property type="nucleotide sequence ID" value="NZ_VTOW01000009.1"/>
</dbReference>
<keyword evidence="10" id="KW-1185">Reference proteome</keyword>
<gene>
    <name evidence="9" type="ORF">MNODULE_22885</name>
</gene>
<dbReference type="PANTHER" id="PTHR30349">
    <property type="entry name" value="PHAGE INTEGRASE-RELATED"/>
    <property type="match status" value="1"/>
</dbReference>
<evidence type="ECO:0000313" key="10">
    <source>
        <dbReference type="Proteomes" id="UP000534783"/>
    </source>
</evidence>
<dbReference type="AlphaFoldDB" id="A0A7X6DUE9"/>
<dbReference type="GO" id="GO:0006310">
    <property type="term" value="P:DNA recombination"/>
    <property type="evidence" value="ECO:0007669"/>
    <property type="project" value="UniProtKB-KW"/>
</dbReference>
<accession>A0A7X6DUE9</accession>
<protein>
    <submittedName>
        <fullName evidence="9">Tyrosine-type recombinase/integrase</fullName>
    </submittedName>
</protein>
<comment type="caution">
    <text evidence="9">The sequence shown here is derived from an EMBL/GenBank/DDBJ whole genome shotgun (WGS) entry which is preliminary data.</text>
</comment>
<dbReference type="GO" id="GO:0003677">
    <property type="term" value="F:DNA binding"/>
    <property type="evidence" value="ECO:0007669"/>
    <property type="project" value="UniProtKB-UniRule"/>
</dbReference>
<evidence type="ECO:0000256" key="1">
    <source>
        <dbReference type="ARBA" id="ARBA00022829"/>
    </source>
</evidence>
<dbReference type="PROSITE" id="PS51900">
    <property type="entry name" value="CB"/>
    <property type="match status" value="1"/>
</dbReference>
<reference evidence="9 10" key="1">
    <citation type="journal article" date="2020" name="Nature">
        <title>Bacterial chemolithoautotrophy via manganese oxidation.</title>
        <authorList>
            <person name="Yu H."/>
            <person name="Leadbetter J.R."/>
        </authorList>
    </citation>
    <scope>NUCLEOTIDE SEQUENCE [LARGE SCALE GENOMIC DNA]</scope>
    <source>
        <strain evidence="9 10">Mn-1</strain>
    </source>
</reference>
<evidence type="ECO:0000313" key="9">
    <source>
        <dbReference type="EMBL" id="NKE73607.1"/>
    </source>
</evidence>
<keyword evidence="3 5" id="KW-0238">DNA-binding</keyword>
<evidence type="ECO:0000256" key="6">
    <source>
        <dbReference type="SAM" id="MobiDB-lite"/>
    </source>
</evidence>
<keyword evidence="2" id="KW-0229">DNA integration</keyword>
<feature type="domain" description="Core-binding (CB)" evidence="8">
    <location>
        <begin position="36"/>
        <end position="118"/>
    </location>
</feature>
<dbReference type="Proteomes" id="UP000534783">
    <property type="component" value="Unassembled WGS sequence"/>
</dbReference>
<evidence type="ECO:0000256" key="2">
    <source>
        <dbReference type="ARBA" id="ARBA00022908"/>
    </source>
</evidence>
<evidence type="ECO:0000256" key="5">
    <source>
        <dbReference type="PROSITE-ProRule" id="PRU01248"/>
    </source>
</evidence>
<dbReference type="EMBL" id="VTOW01000009">
    <property type="protein sequence ID" value="NKE73607.1"/>
    <property type="molecule type" value="Genomic_DNA"/>
</dbReference>
<dbReference type="Pfam" id="PF00589">
    <property type="entry name" value="Phage_integrase"/>
    <property type="match status" value="1"/>
</dbReference>
<dbReference type="Gene3D" id="1.10.443.10">
    <property type="entry name" value="Intergrase catalytic core"/>
    <property type="match status" value="1"/>
</dbReference>
<organism evidence="9 10">
    <name type="scientific">Candidatus Manganitrophus noduliformans</name>
    <dbReference type="NCBI Taxonomy" id="2606439"/>
    <lineage>
        <taxon>Bacteria</taxon>
        <taxon>Pseudomonadati</taxon>
        <taxon>Nitrospirota</taxon>
        <taxon>Nitrospiria</taxon>
        <taxon>Candidatus Troglogloeales</taxon>
        <taxon>Candidatus Manganitrophaceae</taxon>
        <taxon>Candidatus Manganitrophus</taxon>
    </lineage>
</organism>
<dbReference type="PROSITE" id="PS51898">
    <property type="entry name" value="TYR_RECOMBINASE"/>
    <property type="match status" value="1"/>
</dbReference>
<evidence type="ECO:0000259" key="7">
    <source>
        <dbReference type="PROSITE" id="PS51898"/>
    </source>
</evidence>
<keyword evidence="1" id="KW-0159">Chromosome partition</keyword>
<evidence type="ECO:0000256" key="3">
    <source>
        <dbReference type="ARBA" id="ARBA00023125"/>
    </source>
</evidence>
<dbReference type="InterPro" id="IPR002104">
    <property type="entry name" value="Integrase_catalytic"/>
</dbReference>
<evidence type="ECO:0000259" key="8">
    <source>
        <dbReference type="PROSITE" id="PS51900"/>
    </source>
</evidence>